<accession>A0A923LI57</accession>
<protein>
    <recommendedName>
        <fullName evidence="5">DUF2335 domain-containing protein</fullName>
    </recommendedName>
</protein>
<keyword evidence="4" id="KW-1185">Reference proteome</keyword>
<keyword evidence="2" id="KW-0472">Membrane</keyword>
<reference evidence="3" key="1">
    <citation type="submission" date="2020-08" db="EMBL/GenBank/DDBJ databases">
        <title>Genome public.</title>
        <authorList>
            <person name="Liu C."/>
            <person name="Sun Q."/>
        </authorList>
    </citation>
    <scope>NUCLEOTIDE SEQUENCE</scope>
    <source>
        <strain evidence="3">NSJ-55</strain>
    </source>
</reference>
<keyword evidence="2" id="KW-1133">Transmembrane helix</keyword>
<name>A0A923LI57_9FIRM</name>
<evidence type="ECO:0008006" key="5">
    <source>
        <dbReference type="Google" id="ProtNLM"/>
    </source>
</evidence>
<keyword evidence="2" id="KW-0812">Transmembrane</keyword>
<comment type="caution">
    <text evidence="3">The sequence shown here is derived from an EMBL/GenBank/DDBJ whole genome shotgun (WGS) entry which is preliminary data.</text>
</comment>
<dbReference type="AlphaFoldDB" id="A0A923LI57"/>
<dbReference type="EMBL" id="JACOPF010000001">
    <property type="protein sequence ID" value="MBC5688464.1"/>
    <property type="molecule type" value="Genomic_DNA"/>
</dbReference>
<proteinExistence type="predicted"/>
<dbReference type="RefSeq" id="WP_186875077.1">
    <property type="nucleotide sequence ID" value="NZ_JACOPF010000001.1"/>
</dbReference>
<organism evidence="3 4">
    <name type="scientific">Mediterraneibacter hominis</name>
    <dbReference type="NCBI Taxonomy" id="2763054"/>
    <lineage>
        <taxon>Bacteria</taxon>
        <taxon>Bacillati</taxon>
        <taxon>Bacillota</taxon>
        <taxon>Clostridia</taxon>
        <taxon>Lachnospirales</taxon>
        <taxon>Lachnospiraceae</taxon>
        <taxon>Mediterraneibacter</taxon>
    </lineage>
</organism>
<feature type="transmembrane region" description="Helical" evidence="2">
    <location>
        <begin position="136"/>
        <end position="154"/>
    </location>
</feature>
<dbReference type="Proteomes" id="UP000652477">
    <property type="component" value="Unassembled WGS sequence"/>
</dbReference>
<evidence type="ECO:0000256" key="2">
    <source>
        <dbReference type="SAM" id="Phobius"/>
    </source>
</evidence>
<feature type="compositionally biased region" description="Basic and acidic residues" evidence="1">
    <location>
        <begin position="40"/>
        <end position="49"/>
    </location>
</feature>
<feature type="transmembrane region" description="Helical" evidence="2">
    <location>
        <begin position="111"/>
        <end position="130"/>
    </location>
</feature>
<evidence type="ECO:0000313" key="3">
    <source>
        <dbReference type="EMBL" id="MBC5688464.1"/>
    </source>
</evidence>
<sequence>MEQENKANEMTSQSPEVKPQITEDINMQKESETASSPEQAFHDTAGKDIQEPKVNPEVYEAVYKEILENLHAFTPSDQVACRITEDHITSYLENNHEERVLQYKERREKRFFSTLELIAVLASIVLIVWALQDNSAILVTLLYIIAGLGALFIWKSPDKLGFSSKTKSKKDVDDE</sequence>
<feature type="region of interest" description="Disordered" evidence="1">
    <location>
        <begin position="1"/>
        <end position="49"/>
    </location>
</feature>
<evidence type="ECO:0000313" key="4">
    <source>
        <dbReference type="Proteomes" id="UP000652477"/>
    </source>
</evidence>
<evidence type="ECO:0000256" key="1">
    <source>
        <dbReference type="SAM" id="MobiDB-lite"/>
    </source>
</evidence>
<gene>
    <name evidence="3" type="ORF">H8S37_05910</name>
</gene>